<dbReference type="GO" id="GO:0006270">
    <property type="term" value="P:DNA replication initiation"/>
    <property type="evidence" value="ECO:0007669"/>
    <property type="project" value="TreeGrafter"/>
</dbReference>
<accession>A0A0D1A6D0</accession>
<organism evidence="15 16">
    <name type="scientific">Paucilactobacillus wasatchensis</name>
    <dbReference type="NCBI Taxonomy" id="1335616"/>
    <lineage>
        <taxon>Bacteria</taxon>
        <taxon>Bacillati</taxon>
        <taxon>Bacillota</taxon>
        <taxon>Bacilli</taxon>
        <taxon>Lactobacillales</taxon>
        <taxon>Lactobacillaceae</taxon>
        <taxon>Paucilactobacillus</taxon>
    </lineage>
</organism>
<dbReference type="GO" id="GO:0006310">
    <property type="term" value="P:DNA recombination"/>
    <property type="evidence" value="ECO:0007669"/>
    <property type="project" value="InterPro"/>
</dbReference>
<dbReference type="Pfam" id="PF17764">
    <property type="entry name" value="PriA_3primeBD"/>
    <property type="match status" value="1"/>
</dbReference>
<evidence type="ECO:0000313" key="15">
    <source>
        <dbReference type="EMBL" id="KIS03445.1"/>
    </source>
</evidence>
<dbReference type="Proteomes" id="UP000032279">
    <property type="component" value="Unassembled WGS sequence"/>
</dbReference>
<dbReference type="GO" id="GO:0006302">
    <property type="term" value="P:double-strand break repair"/>
    <property type="evidence" value="ECO:0007669"/>
    <property type="project" value="InterPro"/>
</dbReference>
<comment type="catalytic activity">
    <reaction evidence="12">
        <text>Couples ATP hydrolysis with the unwinding of duplex DNA by translocating in the 3'-5' direction.</text>
        <dbReference type="EC" id="5.6.2.4"/>
    </reaction>
</comment>
<keyword evidence="10 12" id="KW-0413">Isomerase</keyword>
<keyword evidence="2 12" id="KW-0235">DNA replication</keyword>
<dbReference type="GO" id="GO:0043138">
    <property type="term" value="F:3'-5' DNA helicase activity"/>
    <property type="evidence" value="ECO:0007669"/>
    <property type="project" value="UniProtKB-EC"/>
</dbReference>
<dbReference type="GO" id="GO:1990077">
    <property type="term" value="C:primosome complex"/>
    <property type="evidence" value="ECO:0007669"/>
    <property type="project" value="UniProtKB-UniRule"/>
</dbReference>
<dbReference type="PROSITE" id="PS51194">
    <property type="entry name" value="HELICASE_CTER"/>
    <property type="match status" value="1"/>
</dbReference>
<evidence type="ECO:0000256" key="3">
    <source>
        <dbReference type="ARBA" id="ARBA00022723"/>
    </source>
</evidence>
<dbReference type="PROSITE" id="PS51192">
    <property type="entry name" value="HELICASE_ATP_BIND_1"/>
    <property type="match status" value="1"/>
</dbReference>
<keyword evidence="9 12" id="KW-0238">DNA-binding</keyword>
<dbReference type="GO" id="GO:0008270">
    <property type="term" value="F:zinc ion binding"/>
    <property type="evidence" value="ECO:0007669"/>
    <property type="project" value="UniProtKB-UniRule"/>
</dbReference>
<keyword evidence="6 12" id="KW-0347">Helicase</keyword>
<evidence type="ECO:0000259" key="13">
    <source>
        <dbReference type="PROSITE" id="PS51192"/>
    </source>
</evidence>
<evidence type="ECO:0000256" key="10">
    <source>
        <dbReference type="ARBA" id="ARBA00023235"/>
    </source>
</evidence>
<feature type="binding site" evidence="12">
    <location>
        <position position="525"/>
    </location>
    <ligand>
        <name>Zn(2+)</name>
        <dbReference type="ChEBI" id="CHEBI:29105"/>
        <label>2</label>
    </ligand>
</feature>
<dbReference type="SUPFAM" id="SSF52540">
    <property type="entry name" value="P-loop containing nucleoside triphosphate hydrolases"/>
    <property type="match status" value="2"/>
</dbReference>
<feature type="binding site" evidence="12">
    <location>
        <position position="516"/>
    </location>
    <ligand>
        <name>Zn(2+)</name>
        <dbReference type="ChEBI" id="CHEBI:29105"/>
        <label>1</label>
    </ligand>
</feature>
<comment type="caution">
    <text evidence="15">The sequence shown here is derived from an EMBL/GenBank/DDBJ whole genome shotgun (WGS) entry which is preliminary data.</text>
</comment>
<gene>
    <name evidence="12 15" type="primary">priA</name>
    <name evidence="15" type="ORF">WDC_0960</name>
</gene>
<dbReference type="CDD" id="cd18804">
    <property type="entry name" value="SF2_C_priA"/>
    <property type="match status" value="1"/>
</dbReference>
<reference evidence="15 16" key="1">
    <citation type="submission" date="2013-08" db="EMBL/GenBank/DDBJ databases">
        <title>Lactobacillus wasatchii sp. WDC04, a late gas producing bacteria isolated from aged chedder cheese.</title>
        <authorList>
            <person name="Oberg C.J."/>
            <person name="Culumber M."/>
            <person name="McMahon D.J."/>
            <person name="Broadbent J.R."/>
            <person name="Oberg T.S."/>
            <person name="Ortaki F."/>
        </authorList>
    </citation>
    <scope>NUCLEOTIDE SEQUENCE [LARGE SCALE GENOMIC DNA]</scope>
    <source>
        <strain evidence="15 16">WDC04</strain>
    </source>
</reference>
<evidence type="ECO:0000256" key="9">
    <source>
        <dbReference type="ARBA" id="ARBA00023125"/>
    </source>
</evidence>
<dbReference type="EC" id="5.6.2.4" evidence="12"/>
<protein>
    <recommendedName>
        <fullName evidence="12">Replication restart protein PriA</fullName>
    </recommendedName>
    <alternativeName>
        <fullName evidence="12">ATP-dependent DNA helicase PriA</fullName>
        <ecNumber evidence="12">5.6.2.4</ecNumber>
    </alternativeName>
    <alternativeName>
        <fullName evidence="12">DNA 3'-5' helicase PriA</fullName>
    </alternativeName>
</protein>
<comment type="cofactor">
    <cofactor evidence="12">
        <name>Zn(2+)</name>
        <dbReference type="ChEBI" id="CHEBI:29105"/>
    </cofactor>
    <text evidence="12">Binds 2 zinc ions per subunit.</text>
</comment>
<dbReference type="SMART" id="SM00490">
    <property type="entry name" value="HELICc"/>
    <property type="match status" value="1"/>
</dbReference>
<keyword evidence="5 12" id="KW-0378">Hydrolase</keyword>
<dbReference type="HAMAP" id="MF_00983">
    <property type="entry name" value="PriA"/>
    <property type="match status" value="1"/>
</dbReference>
<comment type="catalytic activity">
    <reaction evidence="11 12">
        <text>ATP + H2O = ADP + phosphate + H(+)</text>
        <dbReference type="Rhea" id="RHEA:13065"/>
        <dbReference type="ChEBI" id="CHEBI:15377"/>
        <dbReference type="ChEBI" id="CHEBI:15378"/>
        <dbReference type="ChEBI" id="CHEBI:30616"/>
        <dbReference type="ChEBI" id="CHEBI:43474"/>
        <dbReference type="ChEBI" id="CHEBI:456216"/>
        <dbReference type="EC" id="5.6.2.4"/>
    </reaction>
</comment>
<evidence type="ECO:0000256" key="8">
    <source>
        <dbReference type="ARBA" id="ARBA00022840"/>
    </source>
</evidence>
<dbReference type="Gene3D" id="3.40.50.300">
    <property type="entry name" value="P-loop containing nucleotide triphosphate hydrolases"/>
    <property type="match status" value="2"/>
</dbReference>
<keyword evidence="8 12" id="KW-0067">ATP-binding</keyword>
<dbReference type="STRING" id="1335616.WDC_0960"/>
<dbReference type="GO" id="GO:0005524">
    <property type="term" value="F:ATP binding"/>
    <property type="evidence" value="ECO:0007669"/>
    <property type="project" value="UniProtKB-UniRule"/>
</dbReference>
<evidence type="ECO:0000256" key="5">
    <source>
        <dbReference type="ARBA" id="ARBA00022801"/>
    </source>
</evidence>
<keyword evidence="16" id="KW-1185">Reference proteome</keyword>
<dbReference type="InterPro" id="IPR014001">
    <property type="entry name" value="Helicase_ATP-bd"/>
</dbReference>
<dbReference type="NCBIfam" id="NF004066">
    <property type="entry name" value="PRK05580.1-3"/>
    <property type="match status" value="1"/>
</dbReference>
<dbReference type="NCBIfam" id="TIGR00595">
    <property type="entry name" value="priA"/>
    <property type="match status" value="1"/>
</dbReference>
<comment type="function">
    <text evidence="12">Initiates the restart of stalled replication forks, which reloads the replicative helicase on sites other than the origin of replication. Recognizes and binds to abandoned replication forks and remodels them to uncover a helicase loading site. Promotes assembly of the primosome at these replication forks.</text>
</comment>
<dbReference type="FunFam" id="3.40.50.300:FF:000489">
    <property type="entry name" value="Primosome assembly protein PriA"/>
    <property type="match status" value="1"/>
</dbReference>
<keyword evidence="4 12" id="KW-0547">Nucleotide-binding</keyword>
<comment type="similarity">
    <text evidence="12">Belongs to the helicase family. PriA subfamily.</text>
</comment>
<dbReference type="PANTHER" id="PTHR30580">
    <property type="entry name" value="PRIMOSOMAL PROTEIN N"/>
    <property type="match status" value="1"/>
</dbReference>
<feature type="binding site" evidence="12">
    <location>
        <position position="540"/>
    </location>
    <ligand>
        <name>Zn(2+)</name>
        <dbReference type="ChEBI" id="CHEBI:29105"/>
        <label>2</label>
    </ligand>
</feature>
<dbReference type="InterPro" id="IPR011545">
    <property type="entry name" value="DEAD/DEAH_box_helicase_dom"/>
</dbReference>
<proteinExistence type="inferred from homology"/>
<name>A0A0D1A6D0_9LACO</name>
<evidence type="ECO:0000256" key="2">
    <source>
        <dbReference type="ARBA" id="ARBA00022705"/>
    </source>
</evidence>
<dbReference type="GO" id="GO:0003677">
    <property type="term" value="F:DNA binding"/>
    <property type="evidence" value="ECO:0007669"/>
    <property type="project" value="UniProtKB-UniRule"/>
</dbReference>
<evidence type="ECO:0000256" key="1">
    <source>
        <dbReference type="ARBA" id="ARBA00022515"/>
    </source>
</evidence>
<dbReference type="FunFam" id="3.40.1440.60:FF:000001">
    <property type="entry name" value="Primosomal protein N"/>
    <property type="match status" value="1"/>
</dbReference>
<feature type="binding site" evidence="12">
    <location>
        <position position="543"/>
    </location>
    <ligand>
        <name>Zn(2+)</name>
        <dbReference type="ChEBI" id="CHEBI:29105"/>
        <label>2</label>
    </ligand>
</feature>
<feature type="binding site" evidence="12">
    <location>
        <position position="522"/>
    </location>
    <ligand>
        <name>Zn(2+)</name>
        <dbReference type="ChEBI" id="CHEBI:29105"/>
        <label>2</label>
    </ligand>
</feature>
<keyword evidence="7 12" id="KW-0862">Zinc</keyword>
<feature type="binding site" evidence="12">
    <location>
        <position position="553"/>
    </location>
    <ligand>
        <name>Zn(2+)</name>
        <dbReference type="ChEBI" id="CHEBI:29105"/>
        <label>1</label>
    </ligand>
</feature>
<feature type="binding site" evidence="12">
    <location>
        <position position="556"/>
    </location>
    <ligand>
        <name>Zn(2+)</name>
        <dbReference type="ChEBI" id="CHEBI:29105"/>
        <label>1</label>
    </ligand>
</feature>
<comment type="subunit">
    <text evidence="12">Component of the replication restart primosome.</text>
</comment>
<dbReference type="InterPro" id="IPR005259">
    <property type="entry name" value="PriA"/>
</dbReference>
<dbReference type="GO" id="GO:0006269">
    <property type="term" value="P:DNA replication, synthesis of primer"/>
    <property type="evidence" value="ECO:0007669"/>
    <property type="project" value="UniProtKB-KW"/>
</dbReference>
<dbReference type="InterPro" id="IPR041236">
    <property type="entry name" value="PriA_C"/>
</dbReference>
<evidence type="ECO:0000313" key="16">
    <source>
        <dbReference type="Proteomes" id="UP000032279"/>
    </source>
</evidence>
<dbReference type="InterPro" id="IPR001650">
    <property type="entry name" value="Helicase_C-like"/>
</dbReference>
<dbReference type="EMBL" id="AWTT01000019">
    <property type="protein sequence ID" value="KIS03445.1"/>
    <property type="molecule type" value="Genomic_DNA"/>
</dbReference>
<keyword evidence="1 12" id="KW-0639">Primosome</keyword>
<dbReference type="Pfam" id="PF00271">
    <property type="entry name" value="Helicase_C"/>
    <property type="match status" value="1"/>
</dbReference>
<dbReference type="PATRIC" id="fig|1335616.4.peg.963"/>
<dbReference type="Gene3D" id="3.40.1440.60">
    <property type="entry name" value="PriA, 3(prime) DNA-binding domain"/>
    <property type="match status" value="1"/>
</dbReference>
<keyword evidence="3 12" id="KW-0479">Metal-binding</keyword>
<dbReference type="InterPro" id="IPR027417">
    <property type="entry name" value="P-loop_NTPase"/>
</dbReference>
<dbReference type="InterPro" id="IPR040498">
    <property type="entry name" value="PriA_CRR"/>
</dbReference>
<feature type="binding site" evidence="12">
    <location>
        <position position="513"/>
    </location>
    <ligand>
        <name>Zn(2+)</name>
        <dbReference type="ChEBI" id="CHEBI:29105"/>
        <label>1</label>
    </ligand>
</feature>
<dbReference type="OrthoDB" id="9759544at2"/>
<dbReference type="InterPro" id="IPR042115">
    <property type="entry name" value="PriA_3primeBD_sf"/>
</dbReference>
<dbReference type="CDD" id="cd17929">
    <property type="entry name" value="DEXHc_priA"/>
    <property type="match status" value="1"/>
</dbReference>
<dbReference type="RefSeq" id="WP_044010708.1">
    <property type="nucleotide sequence ID" value="NZ_AWTT01000019.1"/>
</dbReference>
<dbReference type="Pfam" id="PF00270">
    <property type="entry name" value="DEAD"/>
    <property type="match status" value="1"/>
</dbReference>
<evidence type="ECO:0000256" key="6">
    <source>
        <dbReference type="ARBA" id="ARBA00022806"/>
    </source>
</evidence>
<evidence type="ECO:0000256" key="4">
    <source>
        <dbReference type="ARBA" id="ARBA00022741"/>
    </source>
</evidence>
<evidence type="ECO:0000256" key="12">
    <source>
        <dbReference type="HAMAP-Rule" id="MF_00983"/>
    </source>
</evidence>
<dbReference type="PANTHER" id="PTHR30580:SF0">
    <property type="entry name" value="PRIMOSOMAL PROTEIN N"/>
    <property type="match status" value="1"/>
</dbReference>
<dbReference type="AlphaFoldDB" id="A0A0D1A6D0"/>
<dbReference type="SMART" id="SM00487">
    <property type="entry name" value="DEXDc"/>
    <property type="match status" value="1"/>
</dbReference>
<evidence type="ECO:0000256" key="11">
    <source>
        <dbReference type="ARBA" id="ARBA00048988"/>
    </source>
</evidence>
<feature type="domain" description="Helicase ATP-binding" evidence="13">
    <location>
        <begin position="285"/>
        <end position="451"/>
    </location>
</feature>
<dbReference type="Pfam" id="PF18319">
    <property type="entry name" value="Zn_ribbon_PriA"/>
    <property type="match status" value="1"/>
</dbReference>
<evidence type="ECO:0000256" key="7">
    <source>
        <dbReference type="ARBA" id="ARBA00022833"/>
    </source>
</evidence>
<evidence type="ECO:0000259" key="14">
    <source>
        <dbReference type="PROSITE" id="PS51194"/>
    </source>
</evidence>
<dbReference type="Pfam" id="PF18074">
    <property type="entry name" value="PriA_C"/>
    <property type="match status" value="1"/>
</dbReference>
<sequence length="807" mass="90879">MNQMAQIIVDVPTMQTNQPYTYAIPAQLTDQITPGMRVVVPFGNGSRKVQGFVVGLSEQTSFTGELKSIDSVLELHPVLNEELLKLAQWLAEETFAFQITCMYTMLPNVMRTKTKRFLHLIDEVDEQTFLELFNGQDEILFEPEQLNQSTVSKLLKLKREGKVEMTYQVSNRAKAKTMLGVTPKLSFEKYEEIRSVLPHNAHAQNKLLSYLQSILTTTVKLSEATKQSGLTTGTFTTGEHKGWLAKVPVEVYRSPNSVNRRETVTEEPFKLNTSQAAAVQQITQAVSAQKPTTFLLEGVTGSGKTEVYLQSIAHTLAAGKTAIMLVPEISLTPQMVTRVTQRFGSAVAVLHSGLSNGEKYDEWRRIEKGEAQVVVGARSAVFAPLKNIGLIIMDEEHETSYKQDETPRYHARNVALWRSQYHGAPVVLGSATPSLESRARAQKGVYQQLMLPERINHQPLPQVTVVDMRKELKQHAESNFSTQLLDALTKRIARGEQSILMLNRRGYSSFIMCRDCGFVLKCPNCDISLTLHMDTHTMKCHYCGHEEPIPHQCPNCHSDKIRYYGTGTQKVQAELEQKLPDAKVLRMDVDTTRRKGMHEKLLQQFGNHEADILLGTQMIAKGLDFPNVTLVGVLNADTGLGLPDFRASEHTFQLLTQVSGRAGRADKKGEVIVQTFNPDHYAIKLAQTQDFERFFKLEMALRHRGGYPPYYFTVQVLTSHEEEAQAAKKMLAITNWLKQKLAPDSIILGPTPQAIARVNRRYYYQIVIKYKQDPNLQPSLSEMMQGTQKLGGQGFQISIDPEPQHFM</sequence>
<feature type="domain" description="Helicase C-terminal" evidence="14">
    <location>
        <begin position="548"/>
        <end position="718"/>
    </location>
</feature>
<dbReference type="InterPro" id="IPR041222">
    <property type="entry name" value="PriA_3primeBD"/>
</dbReference>
<dbReference type="GO" id="GO:0016887">
    <property type="term" value="F:ATP hydrolysis activity"/>
    <property type="evidence" value="ECO:0007669"/>
    <property type="project" value="RHEA"/>
</dbReference>